<reference evidence="2" key="1">
    <citation type="journal article" date="2019" name="Int. J. Syst. Evol. Microbiol.">
        <title>The Global Catalogue of Microorganisms (GCM) 10K type strain sequencing project: providing services to taxonomists for standard genome sequencing and annotation.</title>
        <authorList>
            <consortium name="The Broad Institute Genomics Platform"/>
            <consortium name="The Broad Institute Genome Sequencing Center for Infectious Disease"/>
            <person name="Wu L."/>
            <person name="Ma J."/>
        </authorList>
    </citation>
    <scope>NUCLEOTIDE SEQUENCE [LARGE SCALE GENOMIC DNA]</scope>
    <source>
        <strain evidence="2">CGMCC 1.16225</strain>
    </source>
</reference>
<dbReference type="Gene3D" id="3.40.50.720">
    <property type="entry name" value="NAD(P)-binding Rossmann-like Domain"/>
    <property type="match status" value="1"/>
</dbReference>
<gene>
    <name evidence="1" type="ORF">ACFSOZ_19570</name>
</gene>
<protein>
    <submittedName>
        <fullName evidence="1">Uncharacterized protein</fullName>
    </submittedName>
</protein>
<organism evidence="1 2">
    <name type="scientific">Mesorhizobium newzealandense</name>
    <dbReference type="NCBI Taxonomy" id="1300302"/>
    <lineage>
        <taxon>Bacteria</taxon>
        <taxon>Pseudomonadati</taxon>
        <taxon>Pseudomonadota</taxon>
        <taxon>Alphaproteobacteria</taxon>
        <taxon>Hyphomicrobiales</taxon>
        <taxon>Phyllobacteriaceae</taxon>
        <taxon>Mesorhizobium</taxon>
    </lineage>
</organism>
<dbReference type="Proteomes" id="UP001597405">
    <property type="component" value="Unassembled WGS sequence"/>
</dbReference>
<dbReference type="InterPro" id="IPR011032">
    <property type="entry name" value="GroES-like_sf"/>
</dbReference>
<evidence type="ECO:0000313" key="2">
    <source>
        <dbReference type="Proteomes" id="UP001597405"/>
    </source>
</evidence>
<evidence type="ECO:0000313" key="1">
    <source>
        <dbReference type="EMBL" id="MFD1984738.1"/>
    </source>
</evidence>
<accession>A0ABW4UB70</accession>
<comment type="caution">
    <text evidence="1">The sequence shown here is derived from an EMBL/GenBank/DDBJ whole genome shotgun (WGS) entry which is preliminary data.</text>
</comment>
<keyword evidence="2" id="KW-1185">Reference proteome</keyword>
<dbReference type="EMBL" id="JBHUGZ010000013">
    <property type="protein sequence ID" value="MFD1984738.1"/>
    <property type="molecule type" value="Genomic_DNA"/>
</dbReference>
<sequence length="76" mass="7865">MPGGPTSAATCAPSAFIADGGFAEYLALPQKQAFILPASLKPAHGAFCEPLGCCRHGVDLAEIRPGSSVAVPWRRQ</sequence>
<proteinExistence type="predicted"/>
<name>A0ABW4UB70_9HYPH</name>
<dbReference type="Gene3D" id="3.90.180.10">
    <property type="entry name" value="Medium-chain alcohol dehydrogenases, catalytic domain"/>
    <property type="match status" value="1"/>
</dbReference>
<dbReference type="RefSeq" id="WP_379101018.1">
    <property type="nucleotide sequence ID" value="NZ_JBHUGZ010000013.1"/>
</dbReference>
<dbReference type="SUPFAM" id="SSF50129">
    <property type="entry name" value="GroES-like"/>
    <property type="match status" value="1"/>
</dbReference>